<dbReference type="AlphaFoldDB" id="A0A1E7EYB0"/>
<feature type="region of interest" description="Disordered" evidence="1">
    <location>
        <begin position="49"/>
        <end position="75"/>
    </location>
</feature>
<dbReference type="EMBL" id="KV784370">
    <property type="protein sequence ID" value="OEU10902.1"/>
    <property type="molecule type" value="Genomic_DNA"/>
</dbReference>
<name>A0A1E7EYB0_9STRA</name>
<reference evidence="2 3" key="1">
    <citation type="submission" date="2016-09" db="EMBL/GenBank/DDBJ databases">
        <title>Extensive genetic diversity and differential bi-allelic expression allows diatom success in the polar Southern Ocean.</title>
        <authorList>
            <consortium name="DOE Joint Genome Institute"/>
            <person name="Mock T."/>
            <person name="Otillar R.P."/>
            <person name="Strauss J."/>
            <person name="Dupont C."/>
            <person name="Frickenhaus S."/>
            <person name="Maumus F."/>
            <person name="Mcmullan M."/>
            <person name="Sanges R."/>
            <person name="Schmutz J."/>
            <person name="Toseland A."/>
            <person name="Valas R."/>
            <person name="Veluchamy A."/>
            <person name="Ward B.J."/>
            <person name="Allen A."/>
            <person name="Barry K."/>
            <person name="Falciatore A."/>
            <person name="Ferrante M."/>
            <person name="Fortunato A.E."/>
            <person name="Gloeckner G."/>
            <person name="Gruber A."/>
            <person name="Hipkin R."/>
            <person name="Janech M."/>
            <person name="Kroth P."/>
            <person name="Leese F."/>
            <person name="Lindquist E."/>
            <person name="Lyon B.R."/>
            <person name="Martin J."/>
            <person name="Mayer C."/>
            <person name="Parker M."/>
            <person name="Quesneville H."/>
            <person name="Raymond J."/>
            <person name="Uhlig C."/>
            <person name="Valentin K.U."/>
            <person name="Worden A.Z."/>
            <person name="Armbrust E.V."/>
            <person name="Bowler C."/>
            <person name="Green B."/>
            <person name="Moulton V."/>
            <person name="Van Oosterhout C."/>
            <person name="Grigoriev I."/>
        </authorList>
    </citation>
    <scope>NUCLEOTIDE SEQUENCE [LARGE SCALE GENOMIC DNA]</scope>
    <source>
        <strain evidence="2 3">CCMP1102</strain>
    </source>
</reference>
<keyword evidence="3" id="KW-1185">Reference proteome</keyword>
<proteinExistence type="predicted"/>
<accession>A0A1E7EYB0</accession>
<protein>
    <submittedName>
        <fullName evidence="2">Uncharacterized protein</fullName>
    </submittedName>
</protein>
<organism evidence="2 3">
    <name type="scientific">Fragilariopsis cylindrus CCMP1102</name>
    <dbReference type="NCBI Taxonomy" id="635003"/>
    <lineage>
        <taxon>Eukaryota</taxon>
        <taxon>Sar</taxon>
        <taxon>Stramenopiles</taxon>
        <taxon>Ochrophyta</taxon>
        <taxon>Bacillariophyta</taxon>
        <taxon>Bacillariophyceae</taxon>
        <taxon>Bacillariophycidae</taxon>
        <taxon>Bacillariales</taxon>
        <taxon>Bacillariaceae</taxon>
        <taxon>Fragilariopsis</taxon>
    </lineage>
</organism>
<feature type="compositionally biased region" description="Basic and acidic residues" evidence="1">
    <location>
        <begin position="331"/>
        <end position="345"/>
    </location>
</feature>
<evidence type="ECO:0000256" key="1">
    <source>
        <dbReference type="SAM" id="MobiDB-lite"/>
    </source>
</evidence>
<feature type="region of interest" description="Disordered" evidence="1">
    <location>
        <begin position="326"/>
        <end position="345"/>
    </location>
</feature>
<dbReference type="InParanoid" id="A0A1E7EYB0"/>
<dbReference type="KEGG" id="fcy:FRACYDRAFT_246777"/>
<gene>
    <name evidence="2" type="ORF">FRACYDRAFT_246777</name>
</gene>
<dbReference type="Proteomes" id="UP000095751">
    <property type="component" value="Unassembled WGS sequence"/>
</dbReference>
<evidence type="ECO:0000313" key="2">
    <source>
        <dbReference type="EMBL" id="OEU10902.1"/>
    </source>
</evidence>
<sequence>MNSHVLPNYPSSSCATNYPVGITTIHGSLAICASDIFFQLHLEKKKRYTMSTKKKAKRDRKKMKAPPPSIPSPFDLRMTELSLSSTTATTANSMKKMKAPPPPSIPSPFDLLMTELSLSSTTTTTANSMCYHGSTAEKFSPGSDYRKAIQDFLSYEKVLMEHEKVLMERYGKEEYRCLCFLGGFETKYLELLKNLPELSQFLFAWSTHLFLNLDDEESQEMIGLLLLFGIRIKYEDSSRENSEKIHKYNRDIQSGDERGIINCLSRETKNCCDCMKQKKKEAKGMAKLVPCNGSKSATKNIGLSIKSIVKRTVDIDQEIAASKAVTTASHTNEDIERKNNNDLSV</sequence>
<feature type="compositionally biased region" description="Basic residues" evidence="1">
    <location>
        <begin position="49"/>
        <end position="64"/>
    </location>
</feature>
<evidence type="ECO:0000313" key="3">
    <source>
        <dbReference type="Proteomes" id="UP000095751"/>
    </source>
</evidence>